<feature type="transmembrane region" description="Helical" evidence="1">
    <location>
        <begin position="261"/>
        <end position="279"/>
    </location>
</feature>
<evidence type="ECO:0000313" key="3">
    <source>
        <dbReference type="Proteomes" id="UP000325755"/>
    </source>
</evidence>
<proteinExistence type="predicted"/>
<dbReference type="KEGG" id="mmob:F6R98_19155"/>
<evidence type="ECO:0000313" key="2">
    <source>
        <dbReference type="EMBL" id="QFY44484.1"/>
    </source>
</evidence>
<dbReference type="EMBL" id="CP044205">
    <property type="protein sequence ID" value="QFY44484.1"/>
    <property type="molecule type" value="Genomic_DNA"/>
</dbReference>
<reference evidence="2 3" key="1">
    <citation type="submission" date="2019-09" db="EMBL/GenBank/DDBJ databases">
        <title>Ecophysiology of the spiral-shaped methanotroph Methylospira mobilis as revealed by the complete genome sequence.</title>
        <authorList>
            <person name="Oshkin I.Y."/>
            <person name="Dedysh S.N."/>
            <person name="Miroshnikov K."/>
            <person name="Danilova O.V."/>
            <person name="Hakobyan A."/>
            <person name="Liesack W."/>
        </authorList>
    </citation>
    <scope>NUCLEOTIDE SEQUENCE [LARGE SCALE GENOMIC DNA]</scope>
    <source>
        <strain evidence="2 3">Shm1</strain>
    </source>
</reference>
<dbReference type="Proteomes" id="UP000325755">
    <property type="component" value="Chromosome"/>
</dbReference>
<feature type="transmembrane region" description="Helical" evidence="1">
    <location>
        <begin position="46"/>
        <end position="64"/>
    </location>
</feature>
<keyword evidence="1" id="KW-0812">Transmembrane</keyword>
<feature type="transmembrane region" description="Helical" evidence="1">
    <location>
        <begin position="216"/>
        <end position="241"/>
    </location>
</feature>
<feature type="transmembrane region" description="Helical" evidence="1">
    <location>
        <begin position="163"/>
        <end position="180"/>
    </location>
</feature>
<name>A0A5Q0BQL1_9GAMM</name>
<sequence>MALYVQHGTPLDKGATSTLWLLWLVTAVYGAMHVRSAFIDYGRGDILLTAIAATAWVSAGYFWYGFSDYLGSSALDGWSYASFGEYLRHYPRGSEGGLAPLYQYASHLSGTRYVASAMLGVLIPPWSVGVDTQMTVGALLVISIFSFALALAYAAHTANQRDLNVPVALAVLLGVTGGWLPHALHANNYDNLLALPLAPALFALGSDRNFHGTGKVVLPAILVAASIYIYPELSPLIVMAYIAGAMDDFVGQTATNKRARFYTHAKIALLALLIVSPYLKDVVRYFGQQLSDAGQITGRPGEGMMPGLVNYTRIWGAMWGLGDNGFKIGVGILLLPITFTGVYGAAIKKNYSIITYLLVIGALFTVMIVSKHYDYGAYKILLLGWWAIAIVLSAGAKNIWDYVSGFDTIKLSVCRVIVAALLVTAIGIWLKQQFMWTREYKYKTAIETREARNSILKNQCAVQVSVFDVTLNAWLVYQLRDVKAIYTEFHGYMDQPHVRALMARSNTPAGGEIQCLLTDAERFTQGEEVWRGDSLKLIRGAIEQQPPGIEINAPNGREKNGGLPFFWLDRKPVTVVLTTSLTETAHIEFEGVAGPSVGGQVKNYPQIIVESTEGRLLTFDASPSARMYTVDVRLSPGKTTLKFRLEYAGDVVTNENGDPRTLLAGIKIHMVK</sequence>
<protein>
    <submittedName>
        <fullName evidence="2">Uncharacterized protein</fullName>
    </submittedName>
</protein>
<feature type="transmembrane region" description="Helical" evidence="1">
    <location>
        <begin position="328"/>
        <end position="347"/>
    </location>
</feature>
<keyword evidence="1" id="KW-0472">Membrane</keyword>
<evidence type="ECO:0000256" key="1">
    <source>
        <dbReference type="SAM" id="Phobius"/>
    </source>
</evidence>
<gene>
    <name evidence="2" type="ORF">F6R98_19155</name>
</gene>
<accession>A0A5Q0BQL1</accession>
<feature type="transmembrane region" description="Helical" evidence="1">
    <location>
        <begin position="408"/>
        <end position="430"/>
    </location>
</feature>
<keyword evidence="1" id="KW-1133">Transmembrane helix</keyword>
<dbReference type="OrthoDB" id="9263268at2"/>
<dbReference type="InParanoid" id="A0A5Q0BQL1"/>
<dbReference type="RefSeq" id="WP_153250445.1">
    <property type="nucleotide sequence ID" value="NZ_CP044205.1"/>
</dbReference>
<feature type="transmembrane region" description="Helical" evidence="1">
    <location>
        <begin position="353"/>
        <end position="370"/>
    </location>
</feature>
<organism evidence="2 3">
    <name type="scientific">Candidatus Methylospira mobilis</name>
    <dbReference type="NCBI Taxonomy" id="1808979"/>
    <lineage>
        <taxon>Bacteria</taxon>
        <taxon>Pseudomonadati</taxon>
        <taxon>Pseudomonadota</taxon>
        <taxon>Gammaproteobacteria</taxon>
        <taxon>Methylococcales</taxon>
        <taxon>Methylococcaceae</taxon>
        <taxon>Candidatus Methylospira</taxon>
    </lineage>
</organism>
<dbReference type="AlphaFoldDB" id="A0A5Q0BQL1"/>
<feature type="transmembrane region" description="Helical" evidence="1">
    <location>
        <begin position="20"/>
        <end position="39"/>
    </location>
</feature>
<feature type="transmembrane region" description="Helical" evidence="1">
    <location>
        <begin position="377"/>
        <end position="396"/>
    </location>
</feature>
<keyword evidence="3" id="KW-1185">Reference proteome</keyword>
<feature type="transmembrane region" description="Helical" evidence="1">
    <location>
        <begin position="134"/>
        <end position="156"/>
    </location>
</feature>